<organism evidence="1 2">
    <name type="scientific">Diversispora eburnea</name>
    <dbReference type="NCBI Taxonomy" id="1213867"/>
    <lineage>
        <taxon>Eukaryota</taxon>
        <taxon>Fungi</taxon>
        <taxon>Fungi incertae sedis</taxon>
        <taxon>Mucoromycota</taxon>
        <taxon>Glomeromycotina</taxon>
        <taxon>Glomeromycetes</taxon>
        <taxon>Diversisporales</taxon>
        <taxon>Diversisporaceae</taxon>
        <taxon>Diversispora</taxon>
    </lineage>
</organism>
<keyword evidence="2" id="KW-1185">Reference proteome</keyword>
<name>A0A9N9FKV6_9GLOM</name>
<evidence type="ECO:0000313" key="1">
    <source>
        <dbReference type="EMBL" id="CAG8540545.1"/>
    </source>
</evidence>
<evidence type="ECO:0000313" key="2">
    <source>
        <dbReference type="Proteomes" id="UP000789706"/>
    </source>
</evidence>
<accession>A0A9N9FKV6</accession>
<dbReference type="AlphaFoldDB" id="A0A9N9FKV6"/>
<proteinExistence type="predicted"/>
<reference evidence="1" key="1">
    <citation type="submission" date="2021-06" db="EMBL/GenBank/DDBJ databases">
        <authorList>
            <person name="Kallberg Y."/>
            <person name="Tangrot J."/>
            <person name="Rosling A."/>
        </authorList>
    </citation>
    <scope>NUCLEOTIDE SEQUENCE</scope>
    <source>
        <strain evidence="1">AZ414A</strain>
    </source>
</reference>
<dbReference type="Proteomes" id="UP000789706">
    <property type="component" value="Unassembled WGS sequence"/>
</dbReference>
<dbReference type="InterPro" id="IPR029063">
    <property type="entry name" value="SAM-dependent_MTases_sf"/>
</dbReference>
<protein>
    <submittedName>
        <fullName evidence="1">4816_t:CDS:1</fullName>
    </submittedName>
</protein>
<dbReference type="SUPFAM" id="SSF53335">
    <property type="entry name" value="S-adenosyl-L-methionine-dependent methyltransferases"/>
    <property type="match status" value="1"/>
</dbReference>
<gene>
    <name evidence="1" type="ORF">DEBURN_LOCUS6588</name>
</gene>
<dbReference type="OrthoDB" id="2013972at2759"/>
<dbReference type="EMBL" id="CAJVPK010000693">
    <property type="protein sequence ID" value="CAG8540545.1"/>
    <property type="molecule type" value="Genomic_DNA"/>
</dbReference>
<dbReference type="CDD" id="cd02440">
    <property type="entry name" value="AdoMet_MTases"/>
    <property type="match status" value="1"/>
</dbReference>
<comment type="caution">
    <text evidence="1">The sequence shown here is derived from an EMBL/GenBank/DDBJ whole genome shotgun (WGS) entry which is preliminary data.</text>
</comment>
<sequence>MGNILFKDQDIIRNGTKASTNYHVIFPTNEEEIDRRHLAHNLMRELFRGNYSSPVHDVLLTKKARVLDVGDYSGNEFIGLDIVEITPKTVPFCVKFVCSDFLNGLPYENDTFDFIFMRFINADLTEEQWENFAIHELIMEGDLDLISPGPELSKLFTFFNNGLKLKKVNPSIARRLTDLLHSTQRIEDIQSVIKDLPFSRSWDTKLGKLGILGHEYARNTQFMLLSKFGKKLNVKTKNIENTVNIYSQEVERHHTIMRYYRVFGRKIIPKS</sequence>